<evidence type="ECO:0000313" key="2">
    <source>
        <dbReference type="EMBL" id="ALO79673.1"/>
    </source>
</evidence>
<name>A0A0S2MUZ0_9CAUD</name>
<sequence length="230" mass="25946">MTKTYKGFEALKRMMDGWIQKEDKPFNIYRFEDGIVKAKSLGADCYLDTNININLFFNNTFVDYVEPLVAGDTVKTTIMAGTLYGEVEAVFEEYGTTCFRFKGNKTPYRVDKATRIEKDELAALRRKATFEQSGRMVDEFRKGDIVKFKVAGYEYIAEVMQQGLGKDKMVEFRNAYSGIVPGRDITPVKFATYIDATAPEYVKVDPVAPCTAPMLGAMVTPNNYNVGGRL</sequence>
<dbReference type="EMBL" id="KT995480">
    <property type="protein sequence ID" value="ALO79425.1"/>
    <property type="molecule type" value="Genomic_DNA"/>
</dbReference>
<accession>A0A0S2MUZ0</accession>
<reference evidence="2" key="1">
    <citation type="submission" date="2015-11" db="EMBL/GenBank/DDBJ databases">
        <authorList>
            <person name="Zhang Y."/>
            <person name="Guo Z."/>
        </authorList>
    </citation>
    <scope>NUCLEOTIDE SEQUENCE [LARGE SCALE GENOMIC DNA]</scope>
</reference>
<dbReference type="EMBL" id="KT995480">
    <property type="protein sequence ID" value="ALO79673.1"/>
    <property type="molecule type" value="Genomic_DNA"/>
</dbReference>
<dbReference type="Proteomes" id="UP000225963">
    <property type="component" value="Segment"/>
</dbReference>
<proteinExistence type="predicted"/>
<evidence type="ECO:0000313" key="1">
    <source>
        <dbReference type="EMBL" id="ALO79425.1"/>
    </source>
</evidence>
<reference evidence="3" key="2">
    <citation type="submission" date="2015-11" db="EMBL/GenBank/DDBJ databases">
        <authorList>
            <person name="Sharaf A."/>
            <person name="Marie M.E."/>
            <person name="Esson H."/>
            <person name="El-Afifi I.S."/>
            <person name="Hammad M.A."/>
        </authorList>
    </citation>
    <scope>NUCLEOTIDE SEQUENCE [LARGE SCALE GENOMIC DNA]</scope>
</reference>
<gene>
    <name evidence="2" type="ORF">BM10_269</name>
    <name evidence="1" type="ORF">BM10_4</name>
</gene>
<evidence type="ECO:0000313" key="3">
    <source>
        <dbReference type="Proteomes" id="UP000225963"/>
    </source>
</evidence>
<keyword evidence="3" id="KW-1185">Reference proteome</keyword>
<organism evidence="2 3">
    <name type="scientific">Bacillus phage BM15</name>
    <dbReference type="NCBI Taxonomy" id="1755680"/>
    <lineage>
        <taxon>Viruses</taxon>
        <taxon>Duplodnaviria</taxon>
        <taxon>Heunggongvirae</taxon>
        <taxon>Uroviricota</taxon>
        <taxon>Caudoviricetes</taxon>
        <taxon>Herelleviridae</taxon>
        <taxon>Bastillevirinae</taxon>
        <taxon>Caeruleovirus</taxon>
        <taxon>Caeruleovirus BM15</taxon>
    </lineage>
</organism>
<dbReference type="OrthoDB" id="24334at10239"/>
<protein>
    <submittedName>
        <fullName evidence="2">Uncharacterized protein</fullName>
    </submittedName>
</protein>